<dbReference type="PANTHER" id="PTHR34361">
    <property type="entry name" value="OS08G0157800 PROTEIN"/>
    <property type="match status" value="1"/>
</dbReference>
<dbReference type="KEGG" id="pda:103720380"/>
<sequence>MFQFGDGGPSAGVDGGPPPLLPSSSSCSSILSPLAPPFTVDRCYAVFPQPMSAAGDWPPASAAASAATSSRLPSLTSGIRSIPSNSVFESASTYYPSYAPVGGGFPVSIDDSLKPLPGLERYGGMDSGPWSGPFLGEEMGKDKGFDRSSSWMDPSSSYWDSAFYKGGAAEGLMTCEDASLVQGNNATSFARNFQFGPESSGWLGDKYPAVSRGAAEGLMIREDASLVQGNNAASFARNFQFGPESSGWLGDKYPAVYKDNPRAPFDQSGTSPLDPSALFDRLSYSRSQESTSIMKAHDTFNLNSTNNYTAQPASCSTNPMFYNPATACSASTSVYDLSTERTISSMDSVMPANGYLTIQHANPYRINLDYFDYIASEQKEPTVGQISEDGNKEWSIAAGNMKRKFGASVISSPMKNDFPAGHDPLIGNLMECYSEAKCGLRNTRLSLTNSSASASASVEPDNSMQISSDPLDQHSLAVDSPCWKGAPSSRQYPFGIGDKADGCPVVKELKGHNDLDQGQKHLLVSAKYAGTPSSEHVVSSVCRENQKDSSLSYPREPSLVSLRCMHQKFEDAKGECSGCAEVGFENSSQVGHILEEKNNEATKVLNTDSGLKDHALKQLGGEEGVSSAYHNTVVSGMANPEMNVKAAGQDGSSDFSSCSRDHIVKLSSSEVAIPSKTVELLGSSDPSGICPPPGEDPEPIVKAMHGLSEVLFSHYDRKVNELKEHDHELLHQVIDNLKACLVKNGKDVTKETSNVFGIEASPSEVDVQKIGDDLKTSNNKGAKGMKHRMPCSGLDVDNDKVNNVCSVGFDTDCRTRMAQALHKVSKRGFDQEEDPQTLLYKNLWIETEVALCSMKYELARMKLEMENDKCHQRANSYDSSDMERKLSQLTRLRSLNSVNYVNGNDEPRYKAEENLCNTSTQQAYGGKHGTMKPHEVKTNWADELDASVWPRFQALKSCSYNVKFSSVDKHPKFLNSTNVGGCVGTKDAVCSPHLDIENAAGLNYLPAKLADLEFSQRNEQSCTPDEPSSYLKPHEVNTNKTDEVDSSVVARLRVLQGRGDISNSLSAEEYPEKLDSVDPGGCLETKETVGSINLDSENTAGVKNLPAKFADLAFFQQNQQSYNPDEPISCWKPREVRTNRTDEVDSSVMARLSILRGRIDNVNSDNLGEHPKLLDSVDVEGCLGRKDAMCNSSGENNAREKSESFMPTKLADLSFMQKNEQLYAEDEPSKRSCLLNSSSNIQHLCANSNDENELYLNNNSESMARESPVCRANDLVMPDQQWKQNVTEGSGSPSSEWEHVLKDELTWCSSA</sequence>
<keyword evidence="2" id="KW-1185">Reference proteome</keyword>
<dbReference type="OrthoDB" id="761205at2759"/>
<proteinExistence type="predicted"/>
<dbReference type="PANTHER" id="PTHR34361:SF2">
    <property type="entry name" value="OS08G0157800 PROTEIN"/>
    <property type="match status" value="1"/>
</dbReference>
<accession>A0A8B7CX47</accession>
<evidence type="ECO:0000256" key="1">
    <source>
        <dbReference type="SAM" id="MobiDB-lite"/>
    </source>
</evidence>
<reference evidence="3" key="2">
    <citation type="submission" date="2025-08" db="UniProtKB">
        <authorList>
            <consortium name="RefSeq"/>
        </authorList>
    </citation>
    <scope>IDENTIFICATION</scope>
    <source>
        <tissue evidence="3">Young leaves</tissue>
    </source>
</reference>
<dbReference type="GeneID" id="103720380"/>
<evidence type="ECO:0000313" key="2">
    <source>
        <dbReference type="Proteomes" id="UP000228380"/>
    </source>
</evidence>
<organism evidence="2 3">
    <name type="scientific">Phoenix dactylifera</name>
    <name type="common">Date palm</name>
    <dbReference type="NCBI Taxonomy" id="42345"/>
    <lineage>
        <taxon>Eukaryota</taxon>
        <taxon>Viridiplantae</taxon>
        <taxon>Streptophyta</taxon>
        <taxon>Embryophyta</taxon>
        <taxon>Tracheophyta</taxon>
        <taxon>Spermatophyta</taxon>
        <taxon>Magnoliopsida</taxon>
        <taxon>Liliopsida</taxon>
        <taxon>Arecaceae</taxon>
        <taxon>Coryphoideae</taxon>
        <taxon>Phoeniceae</taxon>
        <taxon>Phoenix</taxon>
    </lineage>
</organism>
<feature type="region of interest" description="Disordered" evidence="1">
    <location>
        <begin position="1016"/>
        <end position="1043"/>
    </location>
</feature>
<evidence type="ECO:0000313" key="3">
    <source>
        <dbReference type="RefSeq" id="XP_008808273.1"/>
    </source>
</evidence>
<reference evidence="2" key="1">
    <citation type="journal article" date="2019" name="Nat. Commun.">
        <title>Genome-wide association mapping of date palm fruit traits.</title>
        <authorList>
            <person name="Hazzouri K.M."/>
            <person name="Gros-Balthazard M."/>
            <person name="Flowers J.M."/>
            <person name="Copetti D."/>
            <person name="Lemansour A."/>
            <person name="Lebrun M."/>
            <person name="Masmoudi K."/>
            <person name="Ferrand S."/>
            <person name="Dhar M.I."/>
            <person name="Fresquez Z.A."/>
            <person name="Rosas U."/>
            <person name="Zhang J."/>
            <person name="Talag J."/>
            <person name="Lee S."/>
            <person name="Kudrna D."/>
            <person name="Powell R.F."/>
            <person name="Leitch I.J."/>
            <person name="Krueger R.R."/>
            <person name="Wing R.A."/>
            <person name="Amiri K.M.A."/>
            <person name="Purugganan M.D."/>
        </authorList>
    </citation>
    <scope>NUCLEOTIDE SEQUENCE [LARGE SCALE GENOMIC DNA]</scope>
    <source>
        <strain evidence="2">cv. Khalas</strain>
    </source>
</reference>
<dbReference type="Proteomes" id="UP000228380">
    <property type="component" value="Chromosome 2"/>
</dbReference>
<feature type="compositionally biased region" description="Basic and acidic residues" evidence="1">
    <location>
        <begin position="1032"/>
        <end position="1043"/>
    </location>
</feature>
<name>A0A8B7CX47_PHODC</name>
<protein>
    <submittedName>
        <fullName evidence="3">Uncharacterized protein LOC103720380 isoform X1</fullName>
    </submittedName>
</protein>
<dbReference type="RefSeq" id="XP_008808273.1">
    <property type="nucleotide sequence ID" value="XM_008810051.3"/>
</dbReference>
<gene>
    <name evidence="3" type="primary">LOC103720380</name>
</gene>